<dbReference type="Gene3D" id="3.20.20.70">
    <property type="entry name" value="Aldolase class I"/>
    <property type="match status" value="1"/>
</dbReference>
<dbReference type="PIRSF" id="PIRSF000368">
    <property type="entry name" value="NrdG"/>
    <property type="match status" value="1"/>
</dbReference>
<evidence type="ECO:0000256" key="11">
    <source>
        <dbReference type="ARBA" id="ARBA00047365"/>
    </source>
</evidence>
<dbReference type="InterPro" id="IPR034457">
    <property type="entry name" value="Organic_radical-activating"/>
</dbReference>
<dbReference type="PANTHER" id="PTHR30352:SF2">
    <property type="entry name" value="ANAEROBIC RIBONUCLEOSIDE-TRIPHOSPHATE REDUCTASE-ACTIVATING PROTEIN"/>
    <property type="match status" value="1"/>
</dbReference>
<comment type="function">
    <text evidence="2 12">Activation of anaerobic ribonucleoside-triphosphate reductase under anaerobic conditions by generation of an organic free radical, using S-adenosylmethionine and reduced flavodoxin as cosubstrates to produce 5'-deoxy-adenosine.</text>
</comment>
<keyword evidence="7" id="KW-0479">Metal-binding</keyword>
<gene>
    <name evidence="14" type="primary">nrdG</name>
    <name evidence="14" type="ORF">H8S55_10420</name>
</gene>
<feature type="domain" description="Radical SAM core" evidence="13">
    <location>
        <begin position="11"/>
        <end position="172"/>
    </location>
</feature>
<dbReference type="SFLD" id="SFLDG01066">
    <property type="entry name" value="organic_radical-activating_enz"/>
    <property type="match status" value="1"/>
</dbReference>
<evidence type="ECO:0000256" key="12">
    <source>
        <dbReference type="PIRNR" id="PIRNR000368"/>
    </source>
</evidence>
<evidence type="ECO:0000256" key="10">
    <source>
        <dbReference type="ARBA" id="ARBA00023014"/>
    </source>
</evidence>
<comment type="caution">
    <text evidence="14">The sequence shown here is derived from an EMBL/GenBank/DDBJ whole genome shotgun (WGS) entry which is preliminary data.</text>
</comment>
<dbReference type="GO" id="GO:0046872">
    <property type="term" value="F:metal ion binding"/>
    <property type="evidence" value="ECO:0007669"/>
    <property type="project" value="UniProtKB-KW"/>
</dbReference>
<evidence type="ECO:0000256" key="9">
    <source>
        <dbReference type="ARBA" id="ARBA00023004"/>
    </source>
</evidence>
<evidence type="ECO:0000256" key="6">
    <source>
        <dbReference type="ARBA" id="ARBA00022691"/>
    </source>
</evidence>
<organism evidence="14 15">
    <name type="scientific">Flintibacter faecis</name>
    <dbReference type="NCBI Taxonomy" id="2763047"/>
    <lineage>
        <taxon>Bacteria</taxon>
        <taxon>Bacillati</taxon>
        <taxon>Bacillota</taxon>
        <taxon>Clostridia</taxon>
        <taxon>Eubacteriales</taxon>
        <taxon>Flintibacter</taxon>
    </lineage>
</organism>
<comment type="similarity">
    <text evidence="3 12">Belongs to the organic radical-activating enzymes family.</text>
</comment>
<keyword evidence="15" id="KW-1185">Reference proteome</keyword>
<evidence type="ECO:0000256" key="1">
    <source>
        <dbReference type="ARBA" id="ARBA00001966"/>
    </source>
</evidence>
<dbReference type="AlphaFoldDB" id="A0A8J6IZT0"/>
<dbReference type="EC" id="1.97.1.-" evidence="12"/>
<evidence type="ECO:0000256" key="3">
    <source>
        <dbReference type="ARBA" id="ARBA00009777"/>
    </source>
</evidence>
<keyword evidence="8 12" id="KW-0560">Oxidoreductase</keyword>
<dbReference type="RefSeq" id="WP_186878916.1">
    <property type="nucleotide sequence ID" value="NZ_JACOPN010000007.1"/>
</dbReference>
<evidence type="ECO:0000313" key="15">
    <source>
        <dbReference type="Proteomes" id="UP000602260"/>
    </source>
</evidence>
<dbReference type="InterPro" id="IPR001989">
    <property type="entry name" value="Radical_activat_CS"/>
</dbReference>
<evidence type="ECO:0000259" key="13">
    <source>
        <dbReference type="PROSITE" id="PS51918"/>
    </source>
</evidence>
<dbReference type="SUPFAM" id="SSF102114">
    <property type="entry name" value="Radical SAM enzymes"/>
    <property type="match status" value="1"/>
</dbReference>
<dbReference type="GO" id="GO:0051539">
    <property type="term" value="F:4 iron, 4 sulfur cluster binding"/>
    <property type="evidence" value="ECO:0007669"/>
    <property type="project" value="UniProtKB-KW"/>
</dbReference>
<name>A0A8J6IZT0_9FIRM</name>
<dbReference type="NCBIfam" id="TIGR02491">
    <property type="entry name" value="NrdG"/>
    <property type="match status" value="1"/>
</dbReference>
<keyword evidence="6" id="KW-0949">S-adenosyl-L-methionine</keyword>
<dbReference type="Proteomes" id="UP000602260">
    <property type="component" value="Unassembled WGS sequence"/>
</dbReference>
<dbReference type="GO" id="GO:0004748">
    <property type="term" value="F:ribonucleoside-diphosphate reductase activity, thioredoxin disulfide as acceptor"/>
    <property type="evidence" value="ECO:0007669"/>
    <property type="project" value="TreeGrafter"/>
</dbReference>
<dbReference type="InterPro" id="IPR058240">
    <property type="entry name" value="rSAM_sf"/>
</dbReference>
<evidence type="ECO:0000256" key="2">
    <source>
        <dbReference type="ARBA" id="ARBA00003852"/>
    </source>
</evidence>
<evidence type="ECO:0000256" key="8">
    <source>
        <dbReference type="ARBA" id="ARBA00023002"/>
    </source>
</evidence>
<evidence type="ECO:0000256" key="4">
    <source>
        <dbReference type="ARBA" id="ARBA00014281"/>
    </source>
</evidence>
<dbReference type="SFLD" id="SFLDG01063">
    <property type="entry name" value="activating_enzymes__group_1"/>
    <property type="match status" value="1"/>
</dbReference>
<comment type="catalytic activity">
    <reaction evidence="11">
        <text>glycyl-[protein] + reduced [flavodoxin] + S-adenosyl-L-methionine = glycin-2-yl radical-[protein] + semiquinone [flavodoxin] + 5'-deoxyadenosine + L-methionine + H(+)</text>
        <dbReference type="Rhea" id="RHEA:61976"/>
        <dbReference type="Rhea" id="RHEA-COMP:10622"/>
        <dbReference type="Rhea" id="RHEA-COMP:14480"/>
        <dbReference type="Rhea" id="RHEA-COMP:15993"/>
        <dbReference type="Rhea" id="RHEA-COMP:15994"/>
        <dbReference type="ChEBI" id="CHEBI:15378"/>
        <dbReference type="ChEBI" id="CHEBI:17319"/>
        <dbReference type="ChEBI" id="CHEBI:29947"/>
        <dbReference type="ChEBI" id="CHEBI:32722"/>
        <dbReference type="ChEBI" id="CHEBI:57618"/>
        <dbReference type="ChEBI" id="CHEBI:57844"/>
        <dbReference type="ChEBI" id="CHEBI:59789"/>
        <dbReference type="ChEBI" id="CHEBI:140311"/>
    </reaction>
</comment>
<evidence type="ECO:0000256" key="7">
    <source>
        <dbReference type="ARBA" id="ARBA00022723"/>
    </source>
</evidence>
<dbReference type="PROSITE" id="PS01087">
    <property type="entry name" value="RADICAL_ACTIVATING"/>
    <property type="match status" value="1"/>
</dbReference>
<reference evidence="14" key="1">
    <citation type="submission" date="2020-08" db="EMBL/GenBank/DDBJ databases">
        <title>Genome public.</title>
        <authorList>
            <person name="Liu C."/>
            <person name="Sun Q."/>
        </authorList>
    </citation>
    <scope>NUCLEOTIDE SEQUENCE</scope>
    <source>
        <strain evidence="14">BX5</strain>
    </source>
</reference>
<proteinExistence type="inferred from homology"/>
<dbReference type="GO" id="GO:0043365">
    <property type="term" value="F:[formate-C-acetyltransferase]-activating enzyme activity"/>
    <property type="evidence" value="ECO:0007669"/>
    <property type="project" value="InterPro"/>
</dbReference>
<dbReference type="EMBL" id="JACOPN010000007">
    <property type="protein sequence ID" value="MBC5717733.1"/>
    <property type="molecule type" value="Genomic_DNA"/>
</dbReference>
<dbReference type="PANTHER" id="PTHR30352">
    <property type="entry name" value="PYRUVATE FORMATE-LYASE-ACTIVATING ENZYME"/>
    <property type="match status" value="1"/>
</dbReference>
<dbReference type="SFLD" id="SFLDF00299">
    <property type="entry name" value="anaerobic_ribonucleoside-triph"/>
    <property type="match status" value="1"/>
</dbReference>
<protein>
    <recommendedName>
        <fullName evidence="4 12">Anaerobic ribonucleoside-triphosphate reductase-activating protein</fullName>
        <ecNumber evidence="12">1.97.1.-</ecNumber>
    </recommendedName>
</protein>
<comment type="cofactor">
    <cofactor evidence="1">
        <name>[4Fe-4S] cluster</name>
        <dbReference type="ChEBI" id="CHEBI:49883"/>
    </cofactor>
</comment>
<keyword evidence="5" id="KW-0004">4Fe-4S</keyword>
<dbReference type="SFLD" id="SFLDS00029">
    <property type="entry name" value="Radical_SAM"/>
    <property type="match status" value="1"/>
</dbReference>
<dbReference type="InterPro" id="IPR012837">
    <property type="entry name" value="NrdG"/>
</dbReference>
<accession>A0A8J6IZT0</accession>
<keyword evidence="9" id="KW-0408">Iron</keyword>
<evidence type="ECO:0000256" key="5">
    <source>
        <dbReference type="ARBA" id="ARBA00022485"/>
    </source>
</evidence>
<dbReference type="InterPro" id="IPR013785">
    <property type="entry name" value="Aldolase_TIM"/>
</dbReference>
<dbReference type="PROSITE" id="PS51918">
    <property type="entry name" value="RADICAL_SAM"/>
    <property type="match status" value="1"/>
</dbReference>
<sequence length="172" mass="19373">MNYADIRPIDVANGPGVRVSLFVSGCTHHCEGCFNPETWDFHYGKPFGPEQEEEILSALSRPYIHGLSLLGGEPMEPENQPAILRLVRRVRERFPDKDIWCYSGYLFPRLAAGEVGQHSREILELLDVLVDGPFVLAQKNLSIRFRGSDNQRLIDVPASLAAGEIVLWDKIE</sequence>
<evidence type="ECO:0000313" key="14">
    <source>
        <dbReference type="EMBL" id="MBC5717733.1"/>
    </source>
</evidence>
<dbReference type="InterPro" id="IPR007197">
    <property type="entry name" value="rSAM"/>
</dbReference>
<keyword evidence="10" id="KW-0411">Iron-sulfur</keyword>
<dbReference type="Pfam" id="PF13353">
    <property type="entry name" value="Fer4_12"/>
    <property type="match status" value="1"/>
</dbReference>